<accession>A0A9W6JEL0</accession>
<dbReference type="InterPro" id="IPR011990">
    <property type="entry name" value="TPR-like_helical_dom_sf"/>
</dbReference>
<keyword evidence="3" id="KW-1185">Reference proteome</keyword>
<evidence type="ECO:0008006" key="4">
    <source>
        <dbReference type="Google" id="ProtNLM"/>
    </source>
</evidence>
<dbReference type="Gene3D" id="1.25.40.10">
    <property type="entry name" value="Tetratricopeptide repeat domain"/>
    <property type="match status" value="1"/>
</dbReference>
<proteinExistence type="predicted"/>
<comment type="caution">
    <text evidence="2">The sequence shown here is derived from an EMBL/GenBank/DDBJ whole genome shotgun (WGS) entry which is preliminary data.</text>
</comment>
<sequence length="466" mass="50786">MTERRELYRGQDIVVIERPIPDSDCLVITFTPLNSTGERKSGYGEALFEKHGVSAIHFIGLSNHWWQTPEMAEAIAVVMSLGLRQRFRHITTYGASMGGHGAMLFAGPLEANQALAFSPQFANGGRNAVWTRHWPVLTELYRYEDTHPTRARITVVYDPAYPFDRRHLEAFRAVTPVETVRTTFSKHATAPALAEMKALSGFVVDYVKGGGDVGRMNALFRARRRDSVICWKGVAQLLSTRARKGAFHQRAVEKGMAVVLDRFARGETVDPAHYVVPLLRPYARALVRRGEAARALEIAQACLAATPASPGVNRLTAKLLGDAGRHDEALEVLKAAFQGGLRTQAIALAAAGAALDAGRRPVAKTYLDAAFAMRRHDPEALARFALAFSDKLTPQTLQRVMELAETAGPDVRAVAQAKRRLRDKRPAAAPNETVPPAPAEVAPPATAPGKRSLLSGGFGFAFGRRG</sequence>
<feature type="compositionally biased region" description="Low complexity" evidence="1">
    <location>
        <begin position="439"/>
        <end position="466"/>
    </location>
</feature>
<evidence type="ECO:0000313" key="3">
    <source>
        <dbReference type="Proteomes" id="UP001143364"/>
    </source>
</evidence>
<reference evidence="2" key="1">
    <citation type="journal article" date="2014" name="Int. J. Syst. Evol. Microbiol.">
        <title>Complete genome sequence of Corynebacterium casei LMG S-19264T (=DSM 44701T), isolated from a smear-ripened cheese.</title>
        <authorList>
            <consortium name="US DOE Joint Genome Institute (JGI-PGF)"/>
            <person name="Walter F."/>
            <person name="Albersmeier A."/>
            <person name="Kalinowski J."/>
            <person name="Ruckert C."/>
        </authorList>
    </citation>
    <scope>NUCLEOTIDE SEQUENCE</scope>
    <source>
        <strain evidence="2">VKM B-2555</strain>
    </source>
</reference>
<name>A0A9W6JEL0_9HYPH</name>
<evidence type="ECO:0000256" key="1">
    <source>
        <dbReference type="SAM" id="MobiDB-lite"/>
    </source>
</evidence>
<dbReference type="SUPFAM" id="SSF48452">
    <property type="entry name" value="TPR-like"/>
    <property type="match status" value="1"/>
</dbReference>
<protein>
    <recommendedName>
        <fullName evidence="4">Tetratricopeptide repeat protein</fullName>
    </recommendedName>
</protein>
<dbReference type="RefSeq" id="WP_271203775.1">
    <property type="nucleotide sequence ID" value="NZ_BSFK01000005.1"/>
</dbReference>
<dbReference type="Proteomes" id="UP001143364">
    <property type="component" value="Unassembled WGS sequence"/>
</dbReference>
<evidence type="ECO:0000313" key="2">
    <source>
        <dbReference type="EMBL" id="GLK75842.1"/>
    </source>
</evidence>
<dbReference type="EMBL" id="BSFK01000005">
    <property type="protein sequence ID" value="GLK75842.1"/>
    <property type="molecule type" value="Genomic_DNA"/>
</dbReference>
<reference evidence="2" key="2">
    <citation type="submission" date="2023-01" db="EMBL/GenBank/DDBJ databases">
        <authorList>
            <person name="Sun Q."/>
            <person name="Evtushenko L."/>
        </authorList>
    </citation>
    <scope>NUCLEOTIDE SEQUENCE</scope>
    <source>
        <strain evidence="2">VKM B-2555</strain>
    </source>
</reference>
<gene>
    <name evidence="2" type="ORF">GCM10008171_10960</name>
</gene>
<feature type="region of interest" description="Disordered" evidence="1">
    <location>
        <begin position="419"/>
        <end position="466"/>
    </location>
</feature>
<dbReference type="AlphaFoldDB" id="A0A9W6JEL0"/>
<organism evidence="2 3">
    <name type="scientific">Methylopila jiangsuensis</name>
    <dbReference type="NCBI Taxonomy" id="586230"/>
    <lineage>
        <taxon>Bacteria</taxon>
        <taxon>Pseudomonadati</taxon>
        <taxon>Pseudomonadota</taxon>
        <taxon>Alphaproteobacteria</taxon>
        <taxon>Hyphomicrobiales</taxon>
        <taxon>Methylopilaceae</taxon>
        <taxon>Methylopila</taxon>
    </lineage>
</organism>